<proteinExistence type="inferred from homology"/>
<dbReference type="InterPro" id="IPR020904">
    <property type="entry name" value="Sc_DH/Rdtase_CS"/>
</dbReference>
<name>A0A6A6QQC7_9PEZI</name>
<dbReference type="EMBL" id="MU004190">
    <property type="protein sequence ID" value="KAF2494374.1"/>
    <property type="molecule type" value="Genomic_DNA"/>
</dbReference>
<dbReference type="Pfam" id="PF00106">
    <property type="entry name" value="adh_short"/>
    <property type="match status" value="1"/>
</dbReference>
<comment type="similarity">
    <text evidence="1 3">Belongs to the short-chain dehydrogenases/reductases (SDR) family.</text>
</comment>
<protein>
    <submittedName>
        <fullName evidence="4">Acetoin reductase family protein</fullName>
    </submittedName>
</protein>
<evidence type="ECO:0000256" key="1">
    <source>
        <dbReference type="ARBA" id="ARBA00006484"/>
    </source>
</evidence>
<dbReference type="PANTHER" id="PTHR42760:SF121">
    <property type="entry name" value="3-OXOACYL-(ACYL-CARRIER-PROTEIN) REDUCTASE"/>
    <property type="match status" value="1"/>
</dbReference>
<evidence type="ECO:0000256" key="2">
    <source>
        <dbReference type="ARBA" id="ARBA00022857"/>
    </source>
</evidence>
<evidence type="ECO:0000313" key="4">
    <source>
        <dbReference type="EMBL" id="KAF2494374.1"/>
    </source>
</evidence>
<gene>
    <name evidence="4" type="ORF">BU16DRAFT_463382</name>
</gene>
<dbReference type="PRINTS" id="PR00081">
    <property type="entry name" value="GDHRDH"/>
</dbReference>
<dbReference type="GO" id="GO:0016616">
    <property type="term" value="F:oxidoreductase activity, acting on the CH-OH group of donors, NAD or NADP as acceptor"/>
    <property type="evidence" value="ECO:0007669"/>
    <property type="project" value="TreeGrafter"/>
</dbReference>
<dbReference type="Proteomes" id="UP000799750">
    <property type="component" value="Unassembled WGS sequence"/>
</dbReference>
<evidence type="ECO:0000313" key="5">
    <source>
        <dbReference type="Proteomes" id="UP000799750"/>
    </source>
</evidence>
<dbReference type="PROSITE" id="PS00061">
    <property type="entry name" value="ADH_SHORT"/>
    <property type="match status" value="1"/>
</dbReference>
<dbReference type="SUPFAM" id="SSF51735">
    <property type="entry name" value="NAD(P)-binding Rossmann-fold domains"/>
    <property type="match status" value="1"/>
</dbReference>
<reference evidence="4" key="1">
    <citation type="journal article" date="2020" name="Stud. Mycol.">
        <title>101 Dothideomycetes genomes: a test case for predicting lifestyles and emergence of pathogens.</title>
        <authorList>
            <person name="Haridas S."/>
            <person name="Albert R."/>
            <person name="Binder M."/>
            <person name="Bloem J."/>
            <person name="Labutti K."/>
            <person name="Salamov A."/>
            <person name="Andreopoulos B."/>
            <person name="Baker S."/>
            <person name="Barry K."/>
            <person name="Bills G."/>
            <person name="Bluhm B."/>
            <person name="Cannon C."/>
            <person name="Castanera R."/>
            <person name="Culley D."/>
            <person name="Daum C."/>
            <person name="Ezra D."/>
            <person name="Gonzalez J."/>
            <person name="Henrissat B."/>
            <person name="Kuo A."/>
            <person name="Liang C."/>
            <person name="Lipzen A."/>
            <person name="Lutzoni F."/>
            <person name="Magnuson J."/>
            <person name="Mondo S."/>
            <person name="Nolan M."/>
            <person name="Ohm R."/>
            <person name="Pangilinan J."/>
            <person name="Park H.-J."/>
            <person name="Ramirez L."/>
            <person name="Alfaro M."/>
            <person name="Sun H."/>
            <person name="Tritt A."/>
            <person name="Yoshinaga Y."/>
            <person name="Zwiers L.-H."/>
            <person name="Turgeon B."/>
            <person name="Goodwin S."/>
            <person name="Spatafora J."/>
            <person name="Crous P."/>
            <person name="Grigoriev I."/>
        </authorList>
    </citation>
    <scope>NUCLEOTIDE SEQUENCE</scope>
    <source>
        <strain evidence="4">CBS 269.34</strain>
    </source>
</reference>
<dbReference type="GO" id="GO:0048038">
    <property type="term" value="F:quinone binding"/>
    <property type="evidence" value="ECO:0007669"/>
    <property type="project" value="TreeGrafter"/>
</dbReference>
<dbReference type="InterPro" id="IPR002347">
    <property type="entry name" value="SDR_fam"/>
</dbReference>
<dbReference type="InterPro" id="IPR036291">
    <property type="entry name" value="NAD(P)-bd_dom_sf"/>
</dbReference>
<keyword evidence="2" id="KW-0521">NADP</keyword>
<dbReference type="PRINTS" id="PR00080">
    <property type="entry name" value="SDRFAMILY"/>
</dbReference>
<dbReference type="OrthoDB" id="498125at2759"/>
<accession>A0A6A6QQC7</accession>
<organism evidence="4 5">
    <name type="scientific">Lophium mytilinum</name>
    <dbReference type="NCBI Taxonomy" id="390894"/>
    <lineage>
        <taxon>Eukaryota</taxon>
        <taxon>Fungi</taxon>
        <taxon>Dikarya</taxon>
        <taxon>Ascomycota</taxon>
        <taxon>Pezizomycotina</taxon>
        <taxon>Dothideomycetes</taxon>
        <taxon>Pleosporomycetidae</taxon>
        <taxon>Mytilinidiales</taxon>
        <taxon>Mytilinidiaceae</taxon>
        <taxon>Lophium</taxon>
    </lineage>
</organism>
<keyword evidence="5" id="KW-1185">Reference proteome</keyword>
<dbReference type="FunFam" id="3.40.50.720:FF:000084">
    <property type="entry name" value="Short-chain dehydrogenase reductase"/>
    <property type="match status" value="1"/>
</dbReference>
<dbReference type="AlphaFoldDB" id="A0A6A6QQC7"/>
<dbReference type="GO" id="GO:0006633">
    <property type="term" value="P:fatty acid biosynthetic process"/>
    <property type="evidence" value="ECO:0007669"/>
    <property type="project" value="TreeGrafter"/>
</dbReference>
<sequence length="259" mass="27672">MPVAIVTGASRGIGRAIAIRLASDGFSVVVNDIVPQKSLIDEVIAEIKAAGHEAHGVTADVSNEAQVQAMVDETVAKYGELNVIVANAGILETSTLLEMTVEKWDRTYAINTRGVFLCWTIAAKQMIKQGHGGKLVAACSISGYRPSGKAPAYCSSKWAVRGLTQTAALEFGQYGITCNSYCPGSVKTDMSRVFAERLAADKGLKDVEEVYKTSSHRTNAIQHELFPEDIAGLVSFLSGKDSNRMTGQSIICDGGIYFS</sequence>
<evidence type="ECO:0000256" key="3">
    <source>
        <dbReference type="RuleBase" id="RU000363"/>
    </source>
</evidence>
<dbReference type="Gene3D" id="3.40.50.720">
    <property type="entry name" value="NAD(P)-binding Rossmann-like Domain"/>
    <property type="match status" value="1"/>
</dbReference>
<dbReference type="PANTHER" id="PTHR42760">
    <property type="entry name" value="SHORT-CHAIN DEHYDROGENASES/REDUCTASES FAMILY MEMBER"/>
    <property type="match status" value="1"/>
</dbReference>